<reference evidence="2" key="1">
    <citation type="submission" date="2021-01" db="EMBL/GenBank/DDBJ databases">
        <authorList>
            <person name="Corre E."/>
            <person name="Pelletier E."/>
            <person name="Niang G."/>
            <person name="Scheremetjew M."/>
            <person name="Finn R."/>
            <person name="Kale V."/>
            <person name="Holt S."/>
            <person name="Cochrane G."/>
            <person name="Meng A."/>
            <person name="Brown T."/>
            <person name="Cohen L."/>
        </authorList>
    </citation>
    <scope>NUCLEOTIDE SEQUENCE</scope>
    <source>
        <strain evidence="2">SoJaBio B1-5/56/2</strain>
    </source>
</reference>
<feature type="domain" description="Fungal lipase-type" evidence="1">
    <location>
        <begin position="60"/>
        <end position="140"/>
    </location>
</feature>
<evidence type="ECO:0000313" key="2">
    <source>
        <dbReference type="EMBL" id="CAE2339618.1"/>
    </source>
</evidence>
<dbReference type="EMBL" id="HBKR01039288">
    <property type="protein sequence ID" value="CAE2339618.1"/>
    <property type="molecule type" value="Transcribed_RNA"/>
</dbReference>
<organism evidence="2">
    <name type="scientific">Paramoeba aestuarina</name>
    <dbReference type="NCBI Taxonomy" id="180227"/>
    <lineage>
        <taxon>Eukaryota</taxon>
        <taxon>Amoebozoa</taxon>
        <taxon>Discosea</taxon>
        <taxon>Flabellinia</taxon>
        <taxon>Dactylopodida</taxon>
        <taxon>Paramoebidae</taxon>
        <taxon>Paramoeba</taxon>
    </lineage>
</organism>
<name>A0A7S4PM47_9EUKA</name>
<dbReference type="Pfam" id="PF01764">
    <property type="entry name" value="Lipase_3"/>
    <property type="match status" value="1"/>
</dbReference>
<accession>A0A7S4PM47</accession>
<dbReference type="SUPFAM" id="SSF53474">
    <property type="entry name" value="alpha/beta-Hydrolases"/>
    <property type="match status" value="1"/>
</dbReference>
<gene>
    <name evidence="2" type="ORF">NAES01612_LOCUS25655</name>
</gene>
<evidence type="ECO:0000259" key="1">
    <source>
        <dbReference type="Pfam" id="PF01764"/>
    </source>
</evidence>
<dbReference type="CDD" id="cd00741">
    <property type="entry name" value="Lipase"/>
    <property type="match status" value="1"/>
</dbReference>
<dbReference type="InterPro" id="IPR002921">
    <property type="entry name" value="Fungal_lipase-type"/>
</dbReference>
<sequence length="211" mass="24239">MRPPIDYLNYYYRTLEKQKQQHIVIDGQFWTTADQLQTKLKEANSSGKSPIEFFGLDKLAQSLAEKMEMFLRKDHQIHLIGHSIGGCVAMILAQILQSKKMKVPEVITYGQPNIFPTIIPKKTQVLRVVNPQDHVTQIFPGVKEVGQRLTLLQEGHYCYEREPTEKESVAIDSLSESRLGYNHMNYYVRFFQTKSKSVAVSPANMADHIPE</sequence>
<dbReference type="GO" id="GO:0006629">
    <property type="term" value="P:lipid metabolic process"/>
    <property type="evidence" value="ECO:0007669"/>
    <property type="project" value="InterPro"/>
</dbReference>
<protein>
    <recommendedName>
        <fullName evidence="1">Fungal lipase-type domain-containing protein</fullName>
    </recommendedName>
</protein>
<dbReference type="AlphaFoldDB" id="A0A7S4PM47"/>
<proteinExistence type="predicted"/>
<dbReference type="InterPro" id="IPR029058">
    <property type="entry name" value="AB_hydrolase_fold"/>
</dbReference>
<dbReference type="Gene3D" id="3.40.50.1820">
    <property type="entry name" value="alpha/beta hydrolase"/>
    <property type="match status" value="1"/>
</dbReference>